<dbReference type="EMBL" id="LAZR01059235">
    <property type="protein sequence ID" value="KKK68232.1"/>
    <property type="molecule type" value="Genomic_DNA"/>
</dbReference>
<evidence type="ECO:0000313" key="1">
    <source>
        <dbReference type="EMBL" id="KKK68232.1"/>
    </source>
</evidence>
<organism evidence="1">
    <name type="scientific">marine sediment metagenome</name>
    <dbReference type="NCBI Taxonomy" id="412755"/>
    <lineage>
        <taxon>unclassified sequences</taxon>
        <taxon>metagenomes</taxon>
        <taxon>ecological metagenomes</taxon>
    </lineage>
</organism>
<dbReference type="AlphaFoldDB" id="A0A0F8XGD2"/>
<sequence>MKASEVSPGDTIYVRSSFFFSHGCGDFVGGKAIIESIRDGMSAGKPTPFVIFVGVNTLYNLDLLMEEQEKLREQFGDSWAHAEPDMRFEFNRY</sequence>
<proteinExistence type="predicted"/>
<name>A0A0F8XGD2_9ZZZZ</name>
<reference evidence="1" key="1">
    <citation type="journal article" date="2015" name="Nature">
        <title>Complex archaea that bridge the gap between prokaryotes and eukaryotes.</title>
        <authorList>
            <person name="Spang A."/>
            <person name="Saw J.H."/>
            <person name="Jorgensen S.L."/>
            <person name="Zaremba-Niedzwiedzka K."/>
            <person name="Martijn J."/>
            <person name="Lind A.E."/>
            <person name="van Eijk R."/>
            <person name="Schleper C."/>
            <person name="Guy L."/>
            <person name="Ettema T.J."/>
        </authorList>
    </citation>
    <scope>NUCLEOTIDE SEQUENCE</scope>
</reference>
<gene>
    <name evidence="1" type="ORF">LCGC14_2946140</name>
</gene>
<comment type="caution">
    <text evidence="1">The sequence shown here is derived from an EMBL/GenBank/DDBJ whole genome shotgun (WGS) entry which is preliminary data.</text>
</comment>
<accession>A0A0F8XGD2</accession>
<protein>
    <submittedName>
        <fullName evidence="1">Uncharacterized protein</fullName>
    </submittedName>
</protein>